<dbReference type="AlphaFoldDB" id="A0A2K8SL07"/>
<evidence type="ECO:0000313" key="2">
    <source>
        <dbReference type="Proteomes" id="UP000232003"/>
    </source>
</evidence>
<name>A0A2K8SL07_9NOSO</name>
<reference evidence="1 2" key="1">
    <citation type="submission" date="2017-11" db="EMBL/GenBank/DDBJ databases">
        <title>Complete genome of a free-living desiccation-tolerant cyanobacterium and its photosynthetic adaptation to extreme terrestrial habitat.</title>
        <authorList>
            <person name="Shang J."/>
        </authorList>
    </citation>
    <scope>NUCLEOTIDE SEQUENCE [LARGE SCALE GENOMIC DNA]</scope>
    <source>
        <strain evidence="1 2">CCNUN1</strain>
    </source>
</reference>
<evidence type="ECO:0000313" key="1">
    <source>
        <dbReference type="EMBL" id="AUB36088.1"/>
    </source>
</evidence>
<dbReference type="RefSeq" id="WP_100898106.1">
    <property type="nucleotide sequence ID" value="NZ_CAWNNC010000001.1"/>
</dbReference>
<dbReference type="Proteomes" id="UP000232003">
    <property type="component" value="Chromosome"/>
</dbReference>
<dbReference type="KEGG" id="nfl:COO91_01987"/>
<keyword evidence="2" id="KW-1185">Reference proteome</keyword>
<protein>
    <submittedName>
        <fullName evidence="1">Uncharacterized protein</fullName>
    </submittedName>
</protein>
<gene>
    <name evidence="1" type="ORF">COO91_01987</name>
</gene>
<accession>A0A2K8SL07</accession>
<dbReference type="EMBL" id="CP024785">
    <property type="protein sequence ID" value="AUB36088.1"/>
    <property type="molecule type" value="Genomic_DNA"/>
</dbReference>
<proteinExistence type="predicted"/>
<organism evidence="1 2">
    <name type="scientific">Nostoc flagelliforme CCNUN1</name>
    <dbReference type="NCBI Taxonomy" id="2038116"/>
    <lineage>
        <taxon>Bacteria</taxon>
        <taxon>Bacillati</taxon>
        <taxon>Cyanobacteriota</taxon>
        <taxon>Cyanophyceae</taxon>
        <taxon>Nostocales</taxon>
        <taxon>Nostocaceae</taxon>
        <taxon>Nostoc</taxon>
    </lineage>
</organism>
<sequence length="64" mass="7158">MSKSIDQLKQEFMNADQEYQFALAAGDPARLVAALKAHRATFDAFNRAKKADFKKREKAGKNAV</sequence>